<gene>
    <name evidence="1" type="ORF">FHS30_001516</name>
</gene>
<name>A0A839UKG1_9GAMM</name>
<evidence type="ECO:0000313" key="1">
    <source>
        <dbReference type="EMBL" id="MBB3168332.1"/>
    </source>
</evidence>
<sequence>MTDKKLFKIVARHTRSPSSIWREELVELLGAKPRRLSQWCELGLWGLIHCVHSDIDQKIRSDAIIRVISQASTKNATERALAQSIDFPPMPFTFMQSQPGQFFSALANVFEWRGDAQVMTLSNLGLDLGLSLRSIGEPCLLGVVDDTPRLCSFWLSLLPTDHLVRPELEQFDSLSSLFDLPVSAQYLCIDSRNNLFYC</sequence>
<accession>A0A839UKG1</accession>
<dbReference type="AlphaFoldDB" id="A0A839UKG1"/>
<dbReference type="EMBL" id="JACHXZ010000002">
    <property type="protein sequence ID" value="MBB3168332.1"/>
    <property type="molecule type" value="Genomic_DNA"/>
</dbReference>
<dbReference type="RefSeq" id="WP_183909821.1">
    <property type="nucleotide sequence ID" value="NZ_JACHXZ010000002.1"/>
</dbReference>
<protein>
    <submittedName>
        <fullName evidence="1">Uncharacterized protein</fullName>
    </submittedName>
</protein>
<proteinExistence type="predicted"/>
<evidence type="ECO:0000313" key="2">
    <source>
        <dbReference type="Proteomes" id="UP000559987"/>
    </source>
</evidence>
<keyword evidence="2" id="KW-1185">Reference proteome</keyword>
<dbReference type="Proteomes" id="UP000559987">
    <property type="component" value="Unassembled WGS sequence"/>
</dbReference>
<comment type="caution">
    <text evidence="1">The sequence shown here is derived from an EMBL/GenBank/DDBJ whole genome shotgun (WGS) entry which is preliminary data.</text>
</comment>
<reference evidence="1 2" key="1">
    <citation type="submission" date="2020-08" db="EMBL/GenBank/DDBJ databases">
        <title>Genomic Encyclopedia of Type Strains, Phase III (KMG-III): the genomes of soil and plant-associated and newly described type strains.</title>
        <authorList>
            <person name="Whitman W."/>
        </authorList>
    </citation>
    <scope>NUCLEOTIDE SEQUENCE [LARGE SCALE GENOMIC DNA]</scope>
    <source>
        <strain evidence="1 2">CECT 8571</strain>
    </source>
</reference>
<organism evidence="1 2">
    <name type="scientific">Simiduia aestuariiviva</name>
    <dbReference type="NCBI Taxonomy" id="1510459"/>
    <lineage>
        <taxon>Bacteria</taxon>
        <taxon>Pseudomonadati</taxon>
        <taxon>Pseudomonadota</taxon>
        <taxon>Gammaproteobacteria</taxon>
        <taxon>Cellvibrionales</taxon>
        <taxon>Cellvibrionaceae</taxon>
        <taxon>Simiduia</taxon>
    </lineage>
</organism>